<dbReference type="PANTHER" id="PTHR32444:SF234">
    <property type="entry name" value="RECEPTOR-LIKE SERINE_THREONINE-PROTEIN KINASE"/>
    <property type="match status" value="1"/>
</dbReference>
<evidence type="ECO:0000259" key="4">
    <source>
        <dbReference type="Pfam" id="PF00954"/>
    </source>
</evidence>
<sequence length="230" mass="25981">MKLGWDLWTGLERRLSSWRSSDDPSPGDLTWGIKLQNNPETIIWRGLQQYFRSGPWTGIAFTGAPELFQNPVFKLNFVSSEDEVYLSYDLKNISAFSRIVVHQTTNYREGYTWKEATQTWVLYASVPRDSAKCLQNSSCIAYSNSDVREGGSGCIIWYGDLIDIRQFPAGGQELYIRTNPSESEAKAEPTVEIAVIVSIVIAMVSGLLVFCYCICKRKEKCRGKVTGTFL</sequence>
<gene>
    <name evidence="5" type="ORF">NC653_012503</name>
</gene>
<keyword evidence="3" id="KW-1133">Transmembrane helix</keyword>
<organism evidence="5 6">
    <name type="scientific">Populus alba x Populus x berolinensis</name>
    <dbReference type="NCBI Taxonomy" id="444605"/>
    <lineage>
        <taxon>Eukaryota</taxon>
        <taxon>Viridiplantae</taxon>
        <taxon>Streptophyta</taxon>
        <taxon>Embryophyta</taxon>
        <taxon>Tracheophyta</taxon>
        <taxon>Spermatophyta</taxon>
        <taxon>Magnoliopsida</taxon>
        <taxon>eudicotyledons</taxon>
        <taxon>Gunneridae</taxon>
        <taxon>Pentapetalae</taxon>
        <taxon>rosids</taxon>
        <taxon>fabids</taxon>
        <taxon>Malpighiales</taxon>
        <taxon>Salicaceae</taxon>
        <taxon>Saliceae</taxon>
        <taxon>Populus</taxon>
    </lineage>
</organism>
<evidence type="ECO:0000256" key="3">
    <source>
        <dbReference type="SAM" id="Phobius"/>
    </source>
</evidence>
<keyword evidence="1" id="KW-0732">Signal</keyword>
<dbReference type="InterPro" id="IPR000858">
    <property type="entry name" value="S_locus_glycoprot_dom"/>
</dbReference>
<protein>
    <recommendedName>
        <fullName evidence="4">S-locus glycoprotein domain-containing protein</fullName>
    </recommendedName>
</protein>
<reference evidence="5" key="1">
    <citation type="journal article" date="2023" name="Mol. Ecol. Resour.">
        <title>Chromosome-level genome assembly of a triploid poplar Populus alba 'Berolinensis'.</title>
        <authorList>
            <person name="Chen S."/>
            <person name="Yu Y."/>
            <person name="Wang X."/>
            <person name="Wang S."/>
            <person name="Zhang T."/>
            <person name="Zhou Y."/>
            <person name="He R."/>
            <person name="Meng N."/>
            <person name="Wang Y."/>
            <person name="Liu W."/>
            <person name="Liu Z."/>
            <person name="Liu J."/>
            <person name="Guo Q."/>
            <person name="Huang H."/>
            <person name="Sederoff R.R."/>
            <person name="Wang G."/>
            <person name="Qu G."/>
            <person name="Chen S."/>
        </authorList>
    </citation>
    <scope>NUCLEOTIDE SEQUENCE</scope>
    <source>
        <strain evidence="5">SC-2020</strain>
    </source>
</reference>
<evidence type="ECO:0000313" key="5">
    <source>
        <dbReference type="EMBL" id="KAJ6995670.1"/>
    </source>
</evidence>
<dbReference type="CDD" id="cd01098">
    <property type="entry name" value="PAN_AP_plant"/>
    <property type="match status" value="1"/>
</dbReference>
<keyword evidence="3" id="KW-0812">Transmembrane</keyword>
<dbReference type="PANTHER" id="PTHR32444">
    <property type="entry name" value="BULB-TYPE LECTIN DOMAIN-CONTAINING PROTEIN"/>
    <property type="match status" value="1"/>
</dbReference>
<name>A0AAD6W1H2_9ROSI</name>
<dbReference type="Proteomes" id="UP001164929">
    <property type="component" value="Chromosome 5"/>
</dbReference>
<evidence type="ECO:0000256" key="1">
    <source>
        <dbReference type="ARBA" id="ARBA00022729"/>
    </source>
</evidence>
<dbReference type="AlphaFoldDB" id="A0AAD6W1H2"/>
<dbReference type="Pfam" id="PF00954">
    <property type="entry name" value="S_locus_glycop"/>
    <property type="match status" value="1"/>
</dbReference>
<feature type="domain" description="S-locus glycoprotein" evidence="4">
    <location>
        <begin position="51"/>
        <end position="143"/>
    </location>
</feature>
<accession>A0AAD6W1H2</accession>
<keyword evidence="2" id="KW-1015">Disulfide bond</keyword>
<dbReference type="GO" id="GO:0048544">
    <property type="term" value="P:recognition of pollen"/>
    <property type="evidence" value="ECO:0007669"/>
    <property type="project" value="InterPro"/>
</dbReference>
<keyword evidence="6" id="KW-1185">Reference proteome</keyword>
<comment type="caution">
    <text evidence="5">The sequence shown here is derived from an EMBL/GenBank/DDBJ whole genome shotgun (WGS) entry which is preliminary data.</text>
</comment>
<dbReference type="EMBL" id="JAQIZT010000005">
    <property type="protein sequence ID" value="KAJ6995670.1"/>
    <property type="molecule type" value="Genomic_DNA"/>
</dbReference>
<feature type="transmembrane region" description="Helical" evidence="3">
    <location>
        <begin position="193"/>
        <end position="215"/>
    </location>
</feature>
<evidence type="ECO:0000256" key="2">
    <source>
        <dbReference type="ARBA" id="ARBA00023157"/>
    </source>
</evidence>
<evidence type="ECO:0000313" key="6">
    <source>
        <dbReference type="Proteomes" id="UP001164929"/>
    </source>
</evidence>
<proteinExistence type="predicted"/>
<keyword evidence="3" id="KW-0472">Membrane</keyword>